<feature type="non-terminal residue" evidence="1">
    <location>
        <position position="1"/>
    </location>
</feature>
<keyword evidence="2" id="KW-1185">Reference proteome</keyword>
<sequence>HEGAPVPHHANPFQHIEAESTFFKMLGEIIEGDIIPAGYGMLVNEWKDGIYPDVEYLKVGLRGKKEIQVSLAAPIWKKQAQLWVQGLSALSHFSK</sequence>
<dbReference type="OrthoDB" id="3353107at2759"/>
<evidence type="ECO:0000313" key="1">
    <source>
        <dbReference type="EMBL" id="KAF9455616.1"/>
    </source>
</evidence>
<dbReference type="EMBL" id="MU150585">
    <property type="protein sequence ID" value="KAF9455616.1"/>
    <property type="molecule type" value="Genomic_DNA"/>
</dbReference>
<organism evidence="1 2">
    <name type="scientific">Collybia nuda</name>
    <dbReference type="NCBI Taxonomy" id="64659"/>
    <lineage>
        <taxon>Eukaryota</taxon>
        <taxon>Fungi</taxon>
        <taxon>Dikarya</taxon>
        <taxon>Basidiomycota</taxon>
        <taxon>Agaricomycotina</taxon>
        <taxon>Agaricomycetes</taxon>
        <taxon>Agaricomycetidae</taxon>
        <taxon>Agaricales</taxon>
        <taxon>Tricholomatineae</taxon>
        <taxon>Clitocybaceae</taxon>
        <taxon>Collybia</taxon>
    </lineage>
</organism>
<protein>
    <submittedName>
        <fullName evidence="1">Uncharacterized protein</fullName>
    </submittedName>
</protein>
<proteinExistence type="predicted"/>
<accession>A0A9P6C7X8</accession>
<gene>
    <name evidence="1" type="ORF">BDZ94DRAFT_1179645</name>
</gene>
<name>A0A9P6C7X8_9AGAR</name>
<evidence type="ECO:0000313" key="2">
    <source>
        <dbReference type="Proteomes" id="UP000807353"/>
    </source>
</evidence>
<dbReference type="AlphaFoldDB" id="A0A9P6C7X8"/>
<comment type="caution">
    <text evidence="1">The sequence shown here is derived from an EMBL/GenBank/DDBJ whole genome shotgun (WGS) entry which is preliminary data.</text>
</comment>
<reference evidence="1" key="1">
    <citation type="submission" date="2020-11" db="EMBL/GenBank/DDBJ databases">
        <authorList>
            <consortium name="DOE Joint Genome Institute"/>
            <person name="Ahrendt S."/>
            <person name="Riley R."/>
            <person name="Andreopoulos W."/>
            <person name="Labutti K."/>
            <person name="Pangilinan J."/>
            <person name="Ruiz-Duenas F.J."/>
            <person name="Barrasa J.M."/>
            <person name="Sanchez-Garcia M."/>
            <person name="Camarero S."/>
            <person name="Miyauchi S."/>
            <person name="Serrano A."/>
            <person name="Linde D."/>
            <person name="Babiker R."/>
            <person name="Drula E."/>
            <person name="Ayuso-Fernandez I."/>
            <person name="Pacheco R."/>
            <person name="Padilla G."/>
            <person name="Ferreira P."/>
            <person name="Barriuso J."/>
            <person name="Kellner H."/>
            <person name="Castanera R."/>
            <person name="Alfaro M."/>
            <person name="Ramirez L."/>
            <person name="Pisabarro A.G."/>
            <person name="Kuo A."/>
            <person name="Tritt A."/>
            <person name="Lipzen A."/>
            <person name="He G."/>
            <person name="Yan M."/>
            <person name="Ng V."/>
            <person name="Cullen D."/>
            <person name="Martin F."/>
            <person name="Rosso M.-N."/>
            <person name="Henrissat B."/>
            <person name="Hibbett D."/>
            <person name="Martinez A.T."/>
            <person name="Grigoriev I.V."/>
        </authorList>
    </citation>
    <scope>NUCLEOTIDE SEQUENCE</scope>
    <source>
        <strain evidence="1">CBS 247.69</strain>
    </source>
</reference>
<dbReference type="Proteomes" id="UP000807353">
    <property type="component" value="Unassembled WGS sequence"/>
</dbReference>